<evidence type="ECO:0000313" key="2">
    <source>
        <dbReference type="EMBL" id="QTD50509.1"/>
    </source>
</evidence>
<feature type="domain" description="Uncharacterized protein TP-0789" evidence="1">
    <location>
        <begin position="66"/>
        <end position="242"/>
    </location>
</feature>
<organism evidence="2 3">
    <name type="scientific">Sulfidibacter corallicola</name>
    <dbReference type="NCBI Taxonomy" id="2818388"/>
    <lineage>
        <taxon>Bacteria</taxon>
        <taxon>Pseudomonadati</taxon>
        <taxon>Acidobacteriota</taxon>
        <taxon>Holophagae</taxon>
        <taxon>Acanthopleuribacterales</taxon>
        <taxon>Acanthopleuribacteraceae</taxon>
        <taxon>Sulfidibacter</taxon>
    </lineage>
</organism>
<dbReference type="Proteomes" id="UP000663929">
    <property type="component" value="Chromosome"/>
</dbReference>
<gene>
    <name evidence="2" type="ORF">J3U87_33410</name>
</gene>
<dbReference type="CDD" id="cd16329">
    <property type="entry name" value="LolA_like"/>
    <property type="match status" value="1"/>
</dbReference>
<accession>A0A8A4TKH0</accession>
<evidence type="ECO:0000259" key="1">
    <source>
        <dbReference type="Pfam" id="PF17131"/>
    </source>
</evidence>
<name>A0A8A4TKH0_SULCO</name>
<proteinExistence type="predicted"/>
<reference evidence="2" key="1">
    <citation type="submission" date="2021-03" db="EMBL/GenBank/DDBJ databases">
        <title>Acanthopleuribacteraceae sp. M133.</title>
        <authorList>
            <person name="Wang G."/>
        </authorList>
    </citation>
    <scope>NUCLEOTIDE SEQUENCE</scope>
    <source>
        <strain evidence="2">M133</strain>
    </source>
</reference>
<sequence>MITYSIFLVSFLALFPSPTEPSLDHYGQVLDNLYRGKSTQGTLVMTIVTPHYERTLQMDMWTLGLDHTLVRLRSPRKERGNGSLKRGNEMWNYLRKIDKLVRIPPSMMMSSWMGGDFTNDDIVRDSSWSEDFDARLGQAEPGRVTVIYRPKENVAVTWSRIEVVFDETNGLPTTQSYFDEKEEKVRVLTYSDVKEVDGRLIPTTLTMDPIKKDGQSTRLEYRELKFDVDLKETFFTTGKLRKGI</sequence>
<dbReference type="RefSeq" id="WP_237380280.1">
    <property type="nucleotide sequence ID" value="NZ_CP071793.1"/>
</dbReference>
<protein>
    <submittedName>
        <fullName evidence="2">Outer membrane lipoprotein-sorting protein</fullName>
    </submittedName>
</protein>
<dbReference type="Pfam" id="PF17131">
    <property type="entry name" value="LolA_like"/>
    <property type="match status" value="1"/>
</dbReference>
<dbReference type="Gene3D" id="2.50.20.10">
    <property type="entry name" value="Lipoprotein localisation LolA/LolB/LppX"/>
    <property type="match status" value="1"/>
</dbReference>
<dbReference type="InterPro" id="IPR033399">
    <property type="entry name" value="TP_0789-like"/>
</dbReference>
<keyword evidence="3" id="KW-1185">Reference proteome</keyword>
<dbReference type="KEGG" id="scor:J3U87_33410"/>
<evidence type="ECO:0000313" key="3">
    <source>
        <dbReference type="Proteomes" id="UP000663929"/>
    </source>
</evidence>
<dbReference type="AlphaFoldDB" id="A0A8A4TKH0"/>
<dbReference type="EMBL" id="CP071793">
    <property type="protein sequence ID" value="QTD50509.1"/>
    <property type="molecule type" value="Genomic_DNA"/>
</dbReference>
<keyword evidence="2" id="KW-0449">Lipoprotein</keyword>